<keyword evidence="2" id="KW-1185">Reference proteome</keyword>
<dbReference type="AlphaFoldDB" id="E0UG48"/>
<dbReference type="HOGENOM" id="CLU_111490_1_0_3"/>
<dbReference type="KEGG" id="cyj:Cyan7822_3608"/>
<accession>E0UG48</accession>
<organism evidence="1 2">
    <name type="scientific">Gloeothece verrucosa (strain PCC 7822)</name>
    <name type="common">Cyanothece sp. (strain PCC 7822)</name>
    <dbReference type="NCBI Taxonomy" id="497965"/>
    <lineage>
        <taxon>Bacteria</taxon>
        <taxon>Bacillati</taxon>
        <taxon>Cyanobacteriota</taxon>
        <taxon>Cyanophyceae</taxon>
        <taxon>Oscillatoriophycideae</taxon>
        <taxon>Chroococcales</taxon>
        <taxon>Aphanothecaceae</taxon>
        <taxon>Gloeothece</taxon>
        <taxon>Gloeothece verrucosa</taxon>
    </lineage>
</organism>
<protein>
    <recommendedName>
        <fullName evidence="3">PEP-CTERM protein-sorting domain-containing protein</fullName>
    </recommendedName>
</protein>
<dbReference type="EMBL" id="CP002198">
    <property type="protein sequence ID" value="ADN15549.1"/>
    <property type="molecule type" value="Genomic_DNA"/>
</dbReference>
<dbReference type="RefSeq" id="WP_013323618.1">
    <property type="nucleotide sequence ID" value="NC_014501.1"/>
</dbReference>
<dbReference type="Proteomes" id="UP000008206">
    <property type="component" value="Chromosome"/>
</dbReference>
<name>E0UG48_GLOV7</name>
<evidence type="ECO:0000313" key="1">
    <source>
        <dbReference type="EMBL" id="ADN15549.1"/>
    </source>
</evidence>
<dbReference type="NCBIfam" id="TIGR04155">
    <property type="entry name" value="cyano_PEP"/>
    <property type="match status" value="1"/>
</dbReference>
<proteinExistence type="predicted"/>
<sequence length="198" mass="21379">MSLKQVISLSLGTIIVIGSSLFATSAKAVTFYFSFNLNPYPDDFTSLTGKFSTSGTINEGLANAVSLDSLPDWSFAFTYQGPAGEQTLRASKSNFEKGEGDLMERDGISLYIDGGNLLFDAPPEREVITFFNGGNFVQFQEHTTELSQLIYIYNNTSASQNSGAFYTATSVVPEPLTLLGVGAALGFGSFFKHKLAKK</sequence>
<evidence type="ECO:0008006" key="3">
    <source>
        <dbReference type="Google" id="ProtNLM"/>
    </source>
</evidence>
<dbReference type="NCBIfam" id="TIGR02595">
    <property type="entry name" value="PEP_CTERM"/>
    <property type="match status" value="1"/>
</dbReference>
<dbReference type="InterPro" id="IPR026374">
    <property type="entry name" value="Cyano_PEP"/>
</dbReference>
<evidence type="ECO:0000313" key="2">
    <source>
        <dbReference type="Proteomes" id="UP000008206"/>
    </source>
</evidence>
<gene>
    <name evidence="1" type="ordered locus">Cyan7822_3608</name>
</gene>
<dbReference type="InterPro" id="IPR013424">
    <property type="entry name" value="Ice-binding_C"/>
</dbReference>
<reference evidence="2" key="1">
    <citation type="journal article" date="2011" name="MBio">
        <title>Novel metabolic attributes of the genus Cyanothece, comprising a group of unicellular nitrogen-fixing Cyanobacteria.</title>
        <authorList>
            <person name="Bandyopadhyay A."/>
            <person name="Elvitigala T."/>
            <person name="Welsh E."/>
            <person name="Stockel J."/>
            <person name="Liberton M."/>
            <person name="Min H."/>
            <person name="Sherman L.A."/>
            <person name="Pakrasi H.B."/>
        </authorList>
    </citation>
    <scope>NUCLEOTIDE SEQUENCE [LARGE SCALE GENOMIC DNA]</scope>
    <source>
        <strain evidence="2">PCC 7822</strain>
    </source>
</reference>